<dbReference type="PROSITE" id="PS01124">
    <property type="entry name" value="HTH_ARAC_FAMILY_2"/>
    <property type="match status" value="1"/>
</dbReference>
<organism evidence="5 6">
    <name type="scientific">Microbacterium aoyamense</name>
    <dbReference type="NCBI Taxonomy" id="344166"/>
    <lineage>
        <taxon>Bacteria</taxon>
        <taxon>Bacillati</taxon>
        <taxon>Actinomycetota</taxon>
        <taxon>Actinomycetes</taxon>
        <taxon>Micrococcales</taxon>
        <taxon>Microbacteriaceae</taxon>
        <taxon>Microbacterium</taxon>
    </lineage>
</organism>
<evidence type="ECO:0000256" key="1">
    <source>
        <dbReference type="ARBA" id="ARBA00023015"/>
    </source>
</evidence>
<dbReference type="InterPro" id="IPR050204">
    <property type="entry name" value="AraC_XylS_family_regulators"/>
</dbReference>
<dbReference type="EMBL" id="BAAAOF010000002">
    <property type="protein sequence ID" value="GAA1919734.1"/>
    <property type="molecule type" value="Genomic_DNA"/>
</dbReference>
<keyword evidence="2" id="KW-0238">DNA-binding</keyword>
<gene>
    <name evidence="5" type="ORF">GCM10009775_10420</name>
</gene>
<dbReference type="InterPro" id="IPR018060">
    <property type="entry name" value="HTH_AraC"/>
</dbReference>
<dbReference type="PANTHER" id="PTHR46796:SF6">
    <property type="entry name" value="ARAC SUBFAMILY"/>
    <property type="match status" value="1"/>
</dbReference>
<evidence type="ECO:0000259" key="4">
    <source>
        <dbReference type="PROSITE" id="PS01124"/>
    </source>
</evidence>
<keyword evidence="1" id="KW-0805">Transcription regulation</keyword>
<comment type="caution">
    <text evidence="5">The sequence shown here is derived from an EMBL/GenBank/DDBJ whole genome shotgun (WGS) entry which is preliminary data.</text>
</comment>
<proteinExistence type="predicted"/>
<feature type="domain" description="HTH araC/xylS-type" evidence="4">
    <location>
        <begin position="40"/>
        <end position="138"/>
    </location>
</feature>
<name>A0ABN2PEI1_9MICO</name>
<dbReference type="Pfam" id="PF12833">
    <property type="entry name" value="HTH_18"/>
    <property type="match status" value="1"/>
</dbReference>
<reference evidence="5 6" key="1">
    <citation type="journal article" date="2019" name="Int. J. Syst. Evol. Microbiol.">
        <title>The Global Catalogue of Microorganisms (GCM) 10K type strain sequencing project: providing services to taxonomists for standard genome sequencing and annotation.</title>
        <authorList>
            <consortium name="The Broad Institute Genomics Platform"/>
            <consortium name="The Broad Institute Genome Sequencing Center for Infectious Disease"/>
            <person name="Wu L."/>
            <person name="Ma J."/>
        </authorList>
    </citation>
    <scope>NUCLEOTIDE SEQUENCE [LARGE SCALE GENOMIC DNA]</scope>
    <source>
        <strain evidence="5 6">JCM 14900</strain>
    </source>
</reference>
<dbReference type="PANTHER" id="PTHR46796">
    <property type="entry name" value="HTH-TYPE TRANSCRIPTIONAL ACTIVATOR RHAS-RELATED"/>
    <property type="match status" value="1"/>
</dbReference>
<evidence type="ECO:0000256" key="2">
    <source>
        <dbReference type="ARBA" id="ARBA00023125"/>
    </source>
</evidence>
<protein>
    <recommendedName>
        <fullName evidence="4">HTH araC/xylS-type domain-containing protein</fullName>
    </recommendedName>
</protein>
<keyword evidence="6" id="KW-1185">Reference proteome</keyword>
<keyword evidence="3" id="KW-0804">Transcription</keyword>
<accession>A0ABN2PEI1</accession>
<dbReference type="Proteomes" id="UP001501343">
    <property type="component" value="Unassembled WGS sequence"/>
</dbReference>
<dbReference type="SUPFAM" id="SSF46689">
    <property type="entry name" value="Homeodomain-like"/>
    <property type="match status" value="2"/>
</dbReference>
<dbReference type="Gene3D" id="1.10.10.60">
    <property type="entry name" value="Homeodomain-like"/>
    <property type="match status" value="1"/>
</dbReference>
<dbReference type="SMART" id="SM00342">
    <property type="entry name" value="HTH_ARAC"/>
    <property type="match status" value="1"/>
</dbReference>
<dbReference type="InterPro" id="IPR009057">
    <property type="entry name" value="Homeodomain-like_sf"/>
</dbReference>
<evidence type="ECO:0000313" key="5">
    <source>
        <dbReference type="EMBL" id="GAA1919734.1"/>
    </source>
</evidence>
<evidence type="ECO:0000256" key="3">
    <source>
        <dbReference type="ARBA" id="ARBA00023163"/>
    </source>
</evidence>
<evidence type="ECO:0000313" key="6">
    <source>
        <dbReference type="Proteomes" id="UP001501343"/>
    </source>
</evidence>
<sequence>MQSMQNKTADVSDATAWESHYTAWAIDDGDFGESLAELRCAALQHIEERHRTPTFGVDHIARELYISRRQLYRAFPDSGGIANLIARRRLASAEDLLVGRPDLSLAEVAGRSGFSTAGVMRAHFRRQYGVTPQQRRDAILRARQQTI</sequence>